<sequence>MFLKVSNSFLWPGTCAFTSKCDNE</sequence>
<evidence type="ECO:0000313" key="1">
    <source>
        <dbReference type="EMBL" id="JAH39963.1"/>
    </source>
</evidence>
<protein>
    <submittedName>
        <fullName evidence="1">Uncharacterized protein</fullName>
    </submittedName>
</protein>
<accession>A0A0E9SHH8</accession>
<proteinExistence type="predicted"/>
<dbReference type="EMBL" id="GBXM01068614">
    <property type="protein sequence ID" value="JAH39963.1"/>
    <property type="molecule type" value="Transcribed_RNA"/>
</dbReference>
<dbReference type="AlphaFoldDB" id="A0A0E9SHH8"/>
<organism evidence="1">
    <name type="scientific">Anguilla anguilla</name>
    <name type="common">European freshwater eel</name>
    <name type="synonym">Muraena anguilla</name>
    <dbReference type="NCBI Taxonomy" id="7936"/>
    <lineage>
        <taxon>Eukaryota</taxon>
        <taxon>Metazoa</taxon>
        <taxon>Chordata</taxon>
        <taxon>Craniata</taxon>
        <taxon>Vertebrata</taxon>
        <taxon>Euteleostomi</taxon>
        <taxon>Actinopterygii</taxon>
        <taxon>Neopterygii</taxon>
        <taxon>Teleostei</taxon>
        <taxon>Anguilliformes</taxon>
        <taxon>Anguillidae</taxon>
        <taxon>Anguilla</taxon>
    </lineage>
</organism>
<reference evidence="1" key="1">
    <citation type="submission" date="2014-11" db="EMBL/GenBank/DDBJ databases">
        <authorList>
            <person name="Amaro Gonzalez C."/>
        </authorList>
    </citation>
    <scope>NUCLEOTIDE SEQUENCE</scope>
</reference>
<name>A0A0E9SHH8_ANGAN</name>
<reference evidence="1" key="2">
    <citation type="journal article" date="2015" name="Fish Shellfish Immunol.">
        <title>Early steps in the European eel (Anguilla anguilla)-Vibrio vulnificus interaction in the gills: Role of the RtxA13 toxin.</title>
        <authorList>
            <person name="Callol A."/>
            <person name="Pajuelo D."/>
            <person name="Ebbesson L."/>
            <person name="Teles M."/>
            <person name="MacKenzie S."/>
            <person name="Amaro C."/>
        </authorList>
    </citation>
    <scope>NUCLEOTIDE SEQUENCE</scope>
</reference>